<dbReference type="AlphaFoldDB" id="A0A5B0MDG4"/>
<dbReference type="EMBL" id="VDEP01000473">
    <property type="protein sequence ID" value="KAA1074173.1"/>
    <property type="molecule type" value="Genomic_DNA"/>
</dbReference>
<accession>A0A5B0MDG4</accession>
<dbReference type="Proteomes" id="UP000325313">
    <property type="component" value="Unassembled WGS sequence"/>
</dbReference>
<keyword evidence="1" id="KW-0812">Transmembrane</keyword>
<comment type="caution">
    <text evidence="2">The sequence shown here is derived from an EMBL/GenBank/DDBJ whole genome shotgun (WGS) entry which is preliminary data.</text>
</comment>
<dbReference type="Proteomes" id="UP000324748">
    <property type="component" value="Unassembled WGS sequence"/>
</dbReference>
<reference evidence="4 5" key="1">
    <citation type="submission" date="2019-05" db="EMBL/GenBank/DDBJ databases">
        <title>Emergence of the Ug99 lineage of the wheat stem rust pathogen through somatic hybridization.</title>
        <authorList>
            <person name="Li F."/>
            <person name="Upadhyaya N.M."/>
            <person name="Sperschneider J."/>
            <person name="Matny O."/>
            <person name="Nguyen-Phuc H."/>
            <person name="Mago R."/>
            <person name="Raley C."/>
            <person name="Miller M.E."/>
            <person name="Silverstein K.A.T."/>
            <person name="Henningsen E."/>
            <person name="Hirsch C.D."/>
            <person name="Visser B."/>
            <person name="Pretorius Z.A."/>
            <person name="Steffenson B.J."/>
            <person name="Schwessinger B."/>
            <person name="Dodds P.N."/>
            <person name="Figueroa M."/>
        </authorList>
    </citation>
    <scope>NUCLEOTIDE SEQUENCE [LARGE SCALE GENOMIC DNA]</scope>
    <source>
        <strain evidence="3">21-0</strain>
        <strain evidence="2 5">Ug99</strain>
    </source>
</reference>
<feature type="transmembrane region" description="Helical" evidence="1">
    <location>
        <begin position="29"/>
        <end position="46"/>
    </location>
</feature>
<name>A0A5B0MDG4_PUCGR</name>
<sequence>MKMKMAVGLIRTGPGSTITHSILRPPPPFLIILLSPVSFFFVPQSIKNQQFSIHSSTLPLSLPLSLSLSALFFLHKLFRFYVLLSICFLDDAYLNNKSNKT</sequence>
<evidence type="ECO:0000313" key="3">
    <source>
        <dbReference type="EMBL" id="KAA1090611.1"/>
    </source>
</evidence>
<proteinExistence type="predicted"/>
<evidence type="ECO:0000313" key="5">
    <source>
        <dbReference type="Proteomes" id="UP000325313"/>
    </source>
</evidence>
<keyword evidence="1" id="KW-1133">Transmembrane helix</keyword>
<gene>
    <name evidence="3" type="ORF">PGT21_006922</name>
    <name evidence="2" type="ORF">PGTUg99_028236</name>
</gene>
<dbReference type="EMBL" id="VSWC01000092">
    <property type="protein sequence ID" value="KAA1090611.1"/>
    <property type="molecule type" value="Genomic_DNA"/>
</dbReference>
<protein>
    <submittedName>
        <fullName evidence="2">Uncharacterized protein</fullName>
    </submittedName>
</protein>
<evidence type="ECO:0000313" key="2">
    <source>
        <dbReference type="EMBL" id="KAA1074173.1"/>
    </source>
</evidence>
<organism evidence="2 5">
    <name type="scientific">Puccinia graminis f. sp. tritici</name>
    <dbReference type="NCBI Taxonomy" id="56615"/>
    <lineage>
        <taxon>Eukaryota</taxon>
        <taxon>Fungi</taxon>
        <taxon>Dikarya</taxon>
        <taxon>Basidiomycota</taxon>
        <taxon>Pucciniomycotina</taxon>
        <taxon>Pucciniomycetes</taxon>
        <taxon>Pucciniales</taxon>
        <taxon>Pucciniaceae</taxon>
        <taxon>Puccinia</taxon>
    </lineage>
</organism>
<keyword evidence="1" id="KW-0472">Membrane</keyword>
<keyword evidence="4" id="KW-1185">Reference proteome</keyword>
<evidence type="ECO:0000313" key="4">
    <source>
        <dbReference type="Proteomes" id="UP000324748"/>
    </source>
</evidence>
<evidence type="ECO:0000256" key="1">
    <source>
        <dbReference type="SAM" id="Phobius"/>
    </source>
</evidence>